<dbReference type="Pfam" id="PF00413">
    <property type="entry name" value="Peptidase_M10"/>
    <property type="match status" value="1"/>
</dbReference>
<evidence type="ECO:0000259" key="10">
    <source>
        <dbReference type="Pfam" id="PF00413"/>
    </source>
</evidence>
<evidence type="ECO:0000313" key="11">
    <source>
        <dbReference type="EMBL" id="TXD86418.1"/>
    </source>
</evidence>
<keyword evidence="5 9" id="KW-0732">Signal</keyword>
<dbReference type="GO" id="GO:0008270">
    <property type="term" value="F:zinc ion binding"/>
    <property type="evidence" value="ECO:0007669"/>
    <property type="project" value="InterPro"/>
</dbReference>
<dbReference type="GO" id="GO:0004222">
    <property type="term" value="F:metalloendopeptidase activity"/>
    <property type="evidence" value="ECO:0007669"/>
    <property type="project" value="InterPro"/>
</dbReference>
<keyword evidence="3 11" id="KW-0645">Protease</keyword>
<comment type="caution">
    <text evidence="11">The sequence shown here is derived from an EMBL/GenBank/DDBJ whole genome shotgun (WGS) entry which is preliminary data.</text>
</comment>
<proteinExistence type="inferred from homology"/>
<sequence>MKKIIFLLLAFILTNSISAQILYDNGAIDDPNNFTLDGRNWDHTNLTYFFENGTTDITNNDEHIAVEQAMAIWETSSEITFTEVNNASNADIVIRWATGNHGDGSNFDTTGGVLAHAFFPPPNSGSLAGDMDFW</sequence>
<dbReference type="GO" id="GO:0006508">
    <property type="term" value="P:proteolysis"/>
    <property type="evidence" value="ECO:0007669"/>
    <property type="project" value="UniProtKB-KW"/>
</dbReference>
<organism evidence="11 12">
    <name type="scientific">Subsaximicrobium wynnwilliamsii</name>
    <dbReference type="NCBI Taxonomy" id="291179"/>
    <lineage>
        <taxon>Bacteria</taxon>
        <taxon>Pseudomonadati</taxon>
        <taxon>Bacteroidota</taxon>
        <taxon>Flavobacteriia</taxon>
        <taxon>Flavobacteriales</taxon>
        <taxon>Flavobacteriaceae</taxon>
        <taxon>Subsaximicrobium</taxon>
    </lineage>
</organism>
<keyword evidence="7" id="KW-0862">Zinc</keyword>
<dbReference type="GO" id="GO:0030198">
    <property type="term" value="P:extracellular matrix organization"/>
    <property type="evidence" value="ECO:0007669"/>
    <property type="project" value="TreeGrafter"/>
</dbReference>
<keyword evidence="8 11" id="KW-0482">Metalloprotease</keyword>
<gene>
    <name evidence="11" type="ORF">ESY86_20265</name>
</gene>
<dbReference type="PANTHER" id="PTHR10201">
    <property type="entry name" value="MATRIX METALLOPROTEINASE"/>
    <property type="match status" value="1"/>
</dbReference>
<dbReference type="InterPro" id="IPR001818">
    <property type="entry name" value="Pept_M10_metallopeptidase"/>
</dbReference>
<feature type="chain" id="PRO_5023100956" evidence="9">
    <location>
        <begin position="20"/>
        <end position="134"/>
    </location>
</feature>
<dbReference type="InterPro" id="IPR024079">
    <property type="entry name" value="MetalloPept_cat_dom_sf"/>
</dbReference>
<feature type="domain" description="Peptidase M10 metallopeptidase" evidence="10">
    <location>
        <begin position="40"/>
        <end position="126"/>
    </location>
</feature>
<keyword evidence="4" id="KW-0479">Metal-binding</keyword>
<comment type="cofactor">
    <cofactor evidence="1">
        <name>Zn(2+)</name>
        <dbReference type="ChEBI" id="CHEBI:29105"/>
    </cofactor>
</comment>
<dbReference type="InterPro" id="IPR021190">
    <property type="entry name" value="Pept_M10A"/>
</dbReference>
<evidence type="ECO:0000256" key="3">
    <source>
        <dbReference type="ARBA" id="ARBA00022670"/>
    </source>
</evidence>
<evidence type="ECO:0000256" key="1">
    <source>
        <dbReference type="ARBA" id="ARBA00001947"/>
    </source>
</evidence>
<evidence type="ECO:0000256" key="9">
    <source>
        <dbReference type="SAM" id="SignalP"/>
    </source>
</evidence>
<evidence type="ECO:0000256" key="8">
    <source>
        <dbReference type="ARBA" id="ARBA00023049"/>
    </source>
</evidence>
<evidence type="ECO:0000256" key="7">
    <source>
        <dbReference type="ARBA" id="ARBA00022833"/>
    </source>
</evidence>
<evidence type="ECO:0000256" key="6">
    <source>
        <dbReference type="ARBA" id="ARBA00022801"/>
    </source>
</evidence>
<keyword evidence="12" id="KW-1185">Reference proteome</keyword>
<dbReference type="GO" id="GO:0030574">
    <property type="term" value="P:collagen catabolic process"/>
    <property type="evidence" value="ECO:0007669"/>
    <property type="project" value="TreeGrafter"/>
</dbReference>
<keyword evidence="6" id="KW-0378">Hydrolase</keyword>
<dbReference type="AlphaFoldDB" id="A0A5C6Z9J1"/>
<dbReference type="PANTHER" id="PTHR10201:SF291">
    <property type="entry name" value="MATRIX METALLOPROTEINASE 1, ISOFORM C-RELATED"/>
    <property type="match status" value="1"/>
</dbReference>
<evidence type="ECO:0000256" key="5">
    <source>
        <dbReference type="ARBA" id="ARBA00022729"/>
    </source>
</evidence>
<dbReference type="PRINTS" id="PR00138">
    <property type="entry name" value="MATRIXIN"/>
</dbReference>
<dbReference type="GO" id="GO:0031012">
    <property type="term" value="C:extracellular matrix"/>
    <property type="evidence" value="ECO:0007669"/>
    <property type="project" value="InterPro"/>
</dbReference>
<name>A0A5C6Z9J1_9FLAO</name>
<protein>
    <submittedName>
        <fullName evidence="11">Matrixin family metalloprotease</fullName>
    </submittedName>
</protein>
<feature type="signal peptide" evidence="9">
    <location>
        <begin position="1"/>
        <end position="19"/>
    </location>
</feature>
<evidence type="ECO:0000256" key="2">
    <source>
        <dbReference type="ARBA" id="ARBA00010370"/>
    </source>
</evidence>
<evidence type="ECO:0000313" key="12">
    <source>
        <dbReference type="Proteomes" id="UP000321578"/>
    </source>
</evidence>
<dbReference type="OrthoDB" id="1398794at2"/>
<evidence type="ECO:0000256" key="4">
    <source>
        <dbReference type="ARBA" id="ARBA00022723"/>
    </source>
</evidence>
<dbReference type="Proteomes" id="UP000321578">
    <property type="component" value="Unassembled WGS sequence"/>
</dbReference>
<dbReference type="Gene3D" id="3.40.390.10">
    <property type="entry name" value="Collagenase (Catalytic Domain)"/>
    <property type="match status" value="1"/>
</dbReference>
<comment type="similarity">
    <text evidence="2">Belongs to the peptidase M10A family.</text>
</comment>
<reference evidence="11 12" key="1">
    <citation type="submission" date="2019-08" db="EMBL/GenBank/DDBJ databases">
        <title>Genomes of Subsaximicrobium wynnwilliamsii strains.</title>
        <authorList>
            <person name="Bowman J.P."/>
        </authorList>
    </citation>
    <scope>NUCLEOTIDE SEQUENCE [LARGE SCALE GENOMIC DNA]</scope>
    <source>
        <strain evidence="11 12">2-80-2</strain>
    </source>
</reference>
<dbReference type="SUPFAM" id="SSF55486">
    <property type="entry name" value="Metalloproteases ('zincins'), catalytic domain"/>
    <property type="match status" value="1"/>
</dbReference>
<accession>A0A5C6Z9J1</accession>
<dbReference type="EMBL" id="VORO01000062">
    <property type="protein sequence ID" value="TXD86418.1"/>
    <property type="molecule type" value="Genomic_DNA"/>
</dbReference>
<dbReference type="RefSeq" id="WP_147088522.1">
    <property type="nucleotide sequence ID" value="NZ_VORM01000063.1"/>
</dbReference>